<dbReference type="Gene3D" id="3.40.640.10">
    <property type="entry name" value="Type I PLP-dependent aspartate aminotransferase-like (Major domain)"/>
    <property type="match status" value="1"/>
</dbReference>
<protein>
    <submittedName>
        <fullName evidence="2">DegT/DnrJ/EryC1/StrS family aminotransferase</fullName>
    </submittedName>
</protein>
<dbReference type="InterPro" id="IPR015421">
    <property type="entry name" value="PyrdxlP-dep_Trfase_major"/>
</dbReference>
<dbReference type="Pfam" id="PF01041">
    <property type="entry name" value="DegT_DnrJ_EryC1"/>
    <property type="match status" value="1"/>
</dbReference>
<reference evidence="2 3" key="1">
    <citation type="submission" date="2024-06" db="EMBL/GenBank/DDBJ databases">
        <authorList>
            <person name="Li F."/>
        </authorList>
    </citation>
    <scope>NUCLEOTIDE SEQUENCE [LARGE SCALE GENOMIC DNA]</scope>
    <source>
        <strain evidence="2 3">GXAS 311</strain>
    </source>
</reference>
<sequence length="66" mass="7971">MDAIYNREHTPGFRWGHESFGTNRRMLEIQAVIVRIQLKRMSEWTKLRQQNAARIDKVAKRFKVTR</sequence>
<evidence type="ECO:0000256" key="1">
    <source>
        <dbReference type="ARBA" id="ARBA00022898"/>
    </source>
</evidence>
<dbReference type="RefSeq" id="WP_353873146.1">
    <property type="nucleotide sequence ID" value="NZ_JBEVCJ010000001.1"/>
</dbReference>
<name>A0ABV2BNS3_9GAMM</name>
<accession>A0ABV2BNS3</accession>
<keyword evidence="1" id="KW-0663">Pyridoxal phosphate</keyword>
<proteinExistence type="predicted"/>
<keyword evidence="2" id="KW-0032">Aminotransferase</keyword>
<dbReference type="InterPro" id="IPR000653">
    <property type="entry name" value="DegT/StrS_aminotransferase"/>
</dbReference>
<keyword evidence="2" id="KW-0808">Transferase</keyword>
<dbReference type="EMBL" id="JBEVCJ010000001">
    <property type="protein sequence ID" value="MET1253604.1"/>
    <property type="molecule type" value="Genomic_DNA"/>
</dbReference>
<dbReference type="InterPro" id="IPR015424">
    <property type="entry name" value="PyrdxlP-dep_Trfase"/>
</dbReference>
<evidence type="ECO:0000313" key="2">
    <source>
        <dbReference type="EMBL" id="MET1253604.1"/>
    </source>
</evidence>
<dbReference type="GO" id="GO:0008483">
    <property type="term" value="F:transaminase activity"/>
    <property type="evidence" value="ECO:0007669"/>
    <property type="project" value="UniProtKB-KW"/>
</dbReference>
<dbReference type="Proteomes" id="UP001548189">
    <property type="component" value="Unassembled WGS sequence"/>
</dbReference>
<comment type="caution">
    <text evidence="2">The sequence shown here is derived from an EMBL/GenBank/DDBJ whole genome shotgun (WGS) entry which is preliminary data.</text>
</comment>
<evidence type="ECO:0000313" key="3">
    <source>
        <dbReference type="Proteomes" id="UP001548189"/>
    </source>
</evidence>
<organism evidence="2 3">
    <name type="scientific">Aliikangiella maris</name>
    <dbReference type="NCBI Taxonomy" id="3162458"/>
    <lineage>
        <taxon>Bacteria</taxon>
        <taxon>Pseudomonadati</taxon>
        <taxon>Pseudomonadota</taxon>
        <taxon>Gammaproteobacteria</taxon>
        <taxon>Oceanospirillales</taxon>
        <taxon>Pleioneaceae</taxon>
        <taxon>Aliikangiella</taxon>
    </lineage>
</organism>
<gene>
    <name evidence="2" type="ORF">ABVT43_00545</name>
</gene>
<keyword evidence="3" id="KW-1185">Reference proteome</keyword>
<dbReference type="SUPFAM" id="SSF53383">
    <property type="entry name" value="PLP-dependent transferases"/>
    <property type="match status" value="1"/>
</dbReference>